<feature type="region of interest" description="Disordered" evidence="1">
    <location>
        <begin position="106"/>
        <end position="131"/>
    </location>
</feature>
<proteinExistence type="predicted"/>
<organism evidence="2 3">
    <name type="scientific">Colletotrichum liriopes</name>
    <dbReference type="NCBI Taxonomy" id="708192"/>
    <lineage>
        <taxon>Eukaryota</taxon>
        <taxon>Fungi</taxon>
        <taxon>Dikarya</taxon>
        <taxon>Ascomycota</taxon>
        <taxon>Pezizomycotina</taxon>
        <taxon>Sordariomycetes</taxon>
        <taxon>Hypocreomycetidae</taxon>
        <taxon>Glomerellales</taxon>
        <taxon>Glomerellaceae</taxon>
        <taxon>Colletotrichum</taxon>
        <taxon>Colletotrichum spaethianum species complex</taxon>
    </lineage>
</organism>
<comment type="caution">
    <text evidence="2">The sequence shown here is derived from an EMBL/GenBank/DDBJ whole genome shotgun (WGS) entry which is preliminary data.</text>
</comment>
<dbReference type="AlphaFoldDB" id="A0AA37GTD4"/>
<gene>
    <name evidence="2" type="ORF">ColLi_09238</name>
</gene>
<evidence type="ECO:0000256" key="1">
    <source>
        <dbReference type="SAM" id="MobiDB-lite"/>
    </source>
</evidence>
<feature type="compositionally biased region" description="Polar residues" evidence="1">
    <location>
        <begin position="120"/>
        <end position="131"/>
    </location>
</feature>
<keyword evidence="3" id="KW-1185">Reference proteome</keyword>
<evidence type="ECO:0000313" key="2">
    <source>
        <dbReference type="EMBL" id="GJC86400.1"/>
    </source>
</evidence>
<accession>A0AA37GTD4</accession>
<reference evidence="2 3" key="1">
    <citation type="submission" date="2021-07" db="EMBL/GenBank/DDBJ databases">
        <title>Genome data of Colletotrichum spaethianum.</title>
        <authorList>
            <person name="Utami Y.D."/>
            <person name="Hiruma K."/>
        </authorList>
    </citation>
    <scope>NUCLEOTIDE SEQUENCE [LARGE SCALE GENOMIC DNA]</scope>
    <source>
        <strain evidence="2 3">MAFF 242679</strain>
    </source>
</reference>
<dbReference type="Proteomes" id="UP001055172">
    <property type="component" value="Unassembled WGS sequence"/>
</dbReference>
<dbReference type="EMBL" id="BPPX01000021">
    <property type="protein sequence ID" value="GJC86400.1"/>
    <property type="molecule type" value="Genomic_DNA"/>
</dbReference>
<name>A0AA37GTD4_9PEZI</name>
<protein>
    <submittedName>
        <fullName evidence="2">Uncharacterized protein</fullName>
    </submittedName>
</protein>
<evidence type="ECO:0000313" key="3">
    <source>
        <dbReference type="Proteomes" id="UP001055172"/>
    </source>
</evidence>
<sequence>MKREAVLLKLRKSMEKFSVRVPESFSTAENFTTEYPGASEPVSLRPITDDDLLLYFAKYTNASLGKLKNLCLNWARSLGPMSLPCQELNWLFSTCVDGNRIKIPPKLESFPSPDQKHRPLSSTSFTRPQER</sequence>